<accession>A0A4R4K3L5</accession>
<keyword evidence="4 8" id="KW-0812">Transmembrane</keyword>
<reference evidence="9 10" key="1">
    <citation type="submission" date="2019-02" db="EMBL/GenBank/DDBJ databases">
        <title>Arundinibacter roseus gen. nov., sp. nov., a new member of the family Cytophagaceae.</title>
        <authorList>
            <person name="Szuroczki S."/>
            <person name="Khayer B."/>
            <person name="Sproer C."/>
            <person name="Toumi M."/>
            <person name="Szabo A."/>
            <person name="Felfoldi T."/>
            <person name="Schumann P."/>
            <person name="Toth E."/>
        </authorList>
    </citation>
    <scope>NUCLEOTIDE SEQUENCE [LARGE SCALE GENOMIC DNA]</scope>
    <source>
        <strain evidence="9 10">DMA-k-7a</strain>
    </source>
</reference>
<dbReference type="PANTHER" id="PTHR13285:SF18">
    <property type="entry name" value="PROTEIN-CYSTEINE N-PALMITOYLTRANSFERASE RASP"/>
    <property type="match status" value="1"/>
</dbReference>
<keyword evidence="7" id="KW-0808">Transferase</keyword>
<feature type="transmembrane region" description="Helical" evidence="8">
    <location>
        <begin position="46"/>
        <end position="65"/>
    </location>
</feature>
<comment type="similarity">
    <text evidence="2 7">Belongs to the membrane-bound acyltransferase family.</text>
</comment>
<feature type="transmembrane region" description="Helical" evidence="8">
    <location>
        <begin position="6"/>
        <end position="25"/>
    </location>
</feature>
<dbReference type="GO" id="GO:0005886">
    <property type="term" value="C:plasma membrane"/>
    <property type="evidence" value="ECO:0007669"/>
    <property type="project" value="UniProtKB-SubCell"/>
</dbReference>
<organism evidence="9 10">
    <name type="scientific">Arundinibacter roseus</name>
    <dbReference type="NCBI Taxonomy" id="2070510"/>
    <lineage>
        <taxon>Bacteria</taxon>
        <taxon>Pseudomonadati</taxon>
        <taxon>Bacteroidota</taxon>
        <taxon>Cytophagia</taxon>
        <taxon>Cytophagales</taxon>
        <taxon>Spirosomataceae</taxon>
        <taxon>Arundinibacter</taxon>
    </lineage>
</organism>
<evidence type="ECO:0000256" key="7">
    <source>
        <dbReference type="PIRNR" id="PIRNR016636"/>
    </source>
</evidence>
<keyword evidence="6 7" id="KW-0472">Membrane</keyword>
<evidence type="ECO:0000256" key="5">
    <source>
        <dbReference type="ARBA" id="ARBA00022989"/>
    </source>
</evidence>
<keyword evidence="3 7" id="KW-1003">Cell membrane</keyword>
<evidence type="ECO:0000256" key="1">
    <source>
        <dbReference type="ARBA" id="ARBA00004651"/>
    </source>
</evidence>
<dbReference type="GO" id="GO:0042121">
    <property type="term" value="P:alginic acid biosynthetic process"/>
    <property type="evidence" value="ECO:0007669"/>
    <property type="project" value="InterPro"/>
</dbReference>
<dbReference type="PANTHER" id="PTHR13285">
    <property type="entry name" value="ACYLTRANSFERASE"/>
    <property type="match status" value="1"/>
</dbReference>
<protein>
    <submittedName>
        <fullName evidence="9">MBOAT family protein</fullName>
    </submittedName>
</protein>
<feature type="transmembrane region" description="Helical" evidence="8">
    <location>
        <begin position="443"/>
        <end position="464"/>
    </location>
</feature>
<evidence type="ECO:0000256" key="4">
    <source>
        <dbReference type="ARBA" id="ARBA00022692"/>
    </source>
</evidence>
<dbReference type="InterPro" id="IPR024194">
    <property type="entry name" value="Ac/AlaTfrase_AlgI/DltB"/>
</dbReference>
<gene>
    <name evidence="9" type="ORF">EZE20_18785</name>
</gene>
<evidence type="ECO:0000256" key="8">
    <source>
        <dbReference type="SAM" id="Phobius"/>
    </source>
</evidence>
<dbReference type="InterPro" id="IPR004299">
    <property type="entry name" value="MBOAT_fam"/>
</dbReference>
<dbReference type="GO" id="GO:0016746">
    <property type="term" value="F:acyltransferase activity"/>
    <property type="evidence" value="ECO:0007669"/>
    <property type="project" value="UniProtKB-KW"/>
</dbReference>
<dbReference type="PIRSF" id="PIRSF500217">
    <property type="entry name" value="AlgI"/>
    <property type="match status" value="1"/>
</dbReference>
<sequence>MLFNSFVFIGLLVLTFGLYYLPLLSRWQRSILILSSTVFYSYHQPAMVGLLLMSVLVNALASYLIAHDPGVNRVHMATLGIIFNTGLLVVFKYSSLLILPLGLGPNPLTTFLLGIPLPLGISFFTFQGISLLVDVKKENYFRNEQLIPRSFWHHFERIFLFEAFFAHAIAGPIVKAHDFLPQISPKKLSTIHWETTTKALITGYFLKMVVADNLKDFTVWLAYPYFQQFSGSTLVLLVFGYYFQLFADFAGYSLIAIGLARMFGYSFKPNFNFPLLATSFRELWTRWHISLTNFLREYLFLPIVRAGSGKWRRYFGMLFVMIVAGLWHGATWNFALWGALHGAALVLENILTKKKILMMKSPFLKFLKGIFIFLFSVFSLILFKFSVLHDSLELYKTIQSNTFWFFYSSNDTKIVIYTLLYIAPVGFYYFMHFLKKTSWYRAFLPAEFLIYAFLFFLIIVNSGMAKNFIYFQF</sequence>
<keyword evidence="10" id="KW-1185">Reference proteome</keyword>
<feature type="transmembrane region" description="Helical" evidence="8">
    <location>
        <begin position="249"/>
        <end position="267"/>
    </location>
</feature>
<dbReference type="InterPro" id="IPR051085">
    <property type="entry name" value="MB_O-acyltransferase"/>
</dbReference>
<comment type="subcellular location">
    <subcellularLocation>
        <location evidence="1">Cell membrane</location>
        <topology evidence="1">Multi-pass membrane protein</topology>
    </subcellularLocation>
</comment>
<evidence type="ECO:0000256" key="3">
    <source>
        <dbReference type="ARBA" id="ARBA00022475"/>
    </source>
</evidence>
<feature type="transmembrane region" description="Helical" evidence="8">
    <location>
        <begin position="311"/>
        <end position="328"/>
    </location>
</feature>
<dbReference type="OrthoDB" id="9805788at2"/>
<feature type="transmembrane region" description="Helical" evidence="8">
    <location>
        <begin position="77"/>
        <end position="99"/>
    </location>
</feature>
<proteinExistence type="inferred from homology"/>
<feature type="transmembrane region" description="Helical" evidence="8">
    <location>
        <begin position="111"/>
        <end position="133"/>
    </location>
</feature>
<dbReference type="AlphaFoldDB" id="A0A4R4K3L5"/>
<evidence type="ECO:0000256" key="2">
    <source>
        <dbReference type="ARBA" id="ARBA00010323"/>
    </source>
</evidence>
<evidence type="ECO:0000313" key="9">
    <source>
        <dbReference type="EMBL" id="TDB61793.1"/>
    </source>
</evidence>
<feature type="transmembrane region" description="Helical" evidence="8">
    <location>
        <begin position="363"/>
        <end position="383"/>
    </location>
</feature>
<dbReference type="RefSeq" id="WP_132120559.1">
    <property type="nucleotide sequence ID" value="NZ_SMJU01000013.1"/>
</dbReference>
<evidence type="ECO:0000256" key="6">
    <source>
        <dbReference type="ARBA" id="ARBA00023136"/>
    </source>
</evidence>
<feature type="transmembrane region" description="Helical" evidence="8">
    <location>
        <begin position="414"/>
        <end position="431"/>
    </location>
</feature>
<comment type="caution">
    <text evidence="9">The sequence shown here is derived from an EMBL/GenBank/DDBJ whole genome shotgun (WGS) entry which is preliminary data.</text>
</comment>
<keyword evidence="5 8" id="KW-1133">Transmembrane helix</keyword>
<name>A0A4R4K3L5_9BACT</name>
<feature type="transmembrane region" description="Helical" evidence="8">
    <location>
        <begin position="225"/>
        <end position="242"/>
    </location>
</feature>
<dbReference type="PIRSF" id="PIRSF016636">
    <property type="entry name" value="AlgI_DltB"/>
    <property type="match status" value="1"/>
</dbReference>
<dbReference type="Pfam" id="PF03062">
    <property type="entry name" value="MBOAT"/>
    <property type="match status" value="1"/>
</dbReference>
<evidence type="ECO:0000313" key="10">
    <source>
        <dbReference type="Proteomes" id="UP000295706"/>
    </source>
</evidence>
<dbReference type="EMBL" id="SMJU01000013">
    <property type="protein sequence ID" value="TDB61793.1"/>
    <property type="molecule type" value="Genomic_DNA"/>
</dbReference>
<dbReference type="InterPro" id="IPR028362">
    <property type="entry name" value="AlgI"/>
</dbReference>
<keyword evidence="7" id="KW-0012">Acyltransferase</keyword>
<dbReference type="Proteomes" id="UP000295706">
    <property type="component" value="Unassembled WGS sequence"/>
</dbReference>